<dbReference type="Proteomes" id="UP000675881">
    <property type="component" value="Chromosome 7"/>
</dbReference>
<dbReference type="SUPFAM" id="SSF49562">
    <property type="entry name" value="C2 domain (Calcium/lipid-binding domain, CaLB)"/>
    <property type="match status" value="2"/>
</dbReference>
<proteinExistence type="predicted"/>
<feature type="region of interest" description="Disordered" evidence="1">
    <location>
        <begin position="545"/>
        <end position="579"/>
    </location>
</feature>
<dbReference type="Gene3D" id="2.60.40.150">
    <property type="entry name" value="C2 domain"/>
    <property type="match status" value="2"/>
</dbReference>
<dbReference type="CDD" id="cd21670">
    <property type="entry name" value="SMP_ESyt"/>
    <property type="match status" value="1"/>
</dbReference>
<evidence type="ECO:0000313" key="2">
    <source>
        <dbReference type="EMBL" id="CAF3009706.1"/>
    </source>
</evidence>
<feature type="compositionally biased region" description="Low complexity" evidence="1">
    <location>
        <begin position="555"/>
        <end position="569"/>
    </location>
</feature>
<dbReference type="GO" id="GO:0031210">
    <property type="term" value="F:phosphatidylcholine binding"/>
    <property type="evidence" value="ECO:0007669"/>
    <property type="project" value="TreeGrafter"/>
</dbReference>
<dbReference type="EMBL" id="HG994586">
    <property type="protein sequence ID" value="CAF3009706.1"/>
    <property type="molecule type" value="Genomic_DNA"/>
</dbReference>
<dbReference type="Pfam" id="PF00168">
    <property type="entry name" value="C2"/>
    <property type="match status" value="2"/>
</dbReference>
<dbReference type="InterPro" id="IPR000008">
    <property type="entry name" value="C2_dom"/>
</dbReference>
<dbReference type="InterPro" id="IPR051634">
    <property type="entry name" value="Extended_Synaptotagmin"/>
</dbReference>
<keyword evidence="3" id="KW-1185">Reference proteome</keyword>
<protein>
    <submittedName>
        <fullName evidence="2">(salmon louse) hypothetical protein</fullName>
    </submittedName>
</protein>
<accession>A0A7R8D8L9</accession>
<dbReference type="GO" id="GO:0008429">
    <property type="term" value="F:phosphatidylethanolamine binding"/>
    <property type="evidence" value="ECO:0007669"/>
    <property type="project" value="TreeGrafter"/>
</dbReference>
<dbReference type="GO" id="GO:0005544">
    <property type="term" value="F:calcium-dependent phospholipid binding"/>
    <property type="evidence" value="ECO:0007669"/>
    <property type="project" value="TreeGrafter"/>
</dbReference>
<feature type="region of interest" description="Disordered" evidence="1">
    <location>
        <begin position="620"/>
        <end position="640"/>
    </location>
</feature>
<dbReference type="GO" id="GO:0005509">
    <property type="term" value="F:calcium ion binding"/>
    <property type="evidence" value="ECO:0007669"/>
    <property type="project" value="TreeGrafter"/>
</dbReference>
<gene>
    <name evidence="2" type="ORF">LSAA_13281</name>
</gene>
<sequence>MVQTNEELDLPQSIVQQLIPSANEYVGDFLHNIVEPIFQGILSSHGLPKDFNFVKVDLGTISPEFSNIKTHTRAKISLLGITSGIKDLIMTGRGRVVLKPLTKKALPFFVGGAQIMLLDVPHLYFDLEGIAEVCDWPIIRNKIRKELYETIKRKIVYPNKCKFISIITGVDPMLYKAFSPSGMLAVKLNLAEGLPTKGGIIRSLIGQEKPDTFAKIILGAEDVTSAVIKNTTEPSWEEEVVWYEFLIEKLNGHQLRVELYDEDTLTQDEFLGEKTKYDIQGQLTLSMRWMPLGSGASQTGYEGPFQKSPEGCANAYCELNFEDFKFRTSVKKDTPHPDFNYGRTLKCGDDFKDKSVLINVKDESDFHFGTLTLPLGEYYENPIHRKIMCLNAEGPLCYYDTLYELKDGVGIIAIQRRKMNGNNDVKKAKCLSEFVSEVEEHLRTEDGCHAEALDARTVRCVCGKVIRLSSSFYWQYLIQKPSRNKGNNGKVEQKGHWFKCDVVRSKGLGGMSWIPRLFCWKRKLLKKRRSARHLLMEPKRFKEEPATPPLALVPSSSCSSSSTSTSDSSSDSEEEENPVHARLTLKAQVQELLNSRNHWRILFARRPMLPIRTRHPHVSRVQIHTHHSTQKSPPQRPLEEETSDINCCFYAFRKLKVPRPSAISVNGFLDPFKDPKLNDLHLWTPNPQLWRYEQGSLYFKLYRGSVLRYGYK</sequence>
<reference evidence="2" key="1">
    <citation type="submission" date="2021-02" db="EMBL/GenBank/DDBJ databases">
        <authorList>
            <person name="Bekaert M."/>
        </authorList>
    </citation>
    <scope>NUCLEOTIDE SEQUENCE</scope>
    <source>
        <strain evidence="2">IoA-00</strain>
    </source>
</reference>
<feature type="compositionally biased region" description="Basic residues" evidence="1">
    <location>
        <begin position="620"/>
        <end position="629"/>
    </location>
</feature>
<dbReference type="PANTHER" id="PTHR45761:SF1">
    <property type="entry name" value="EXTENDED SYNAPTOTAGMIN-LIKE PROTEIN 2, ISOFORM C"/>
    <property type="match status" value="1"/>
</dbReference>
<dbReference type="GO" id="GO:0005789">
    <property type="term" value="C:endoplasmic reticulum membrane"/>
    <property type="evidence" value="ECO:0007669"/>
    <property type="project" value="TreeGrafter"/>
</dbReference>
<dbReference type="GO" id="GO:0035091">
    <property type="term" value="F:phosphatidylinositol binding"/>
    <property type="evidence" value="ECO:0007669"/>
    <property type="project" value="TreeGrafter"/>
</dbReference>
<name>A0A7R8D8L9_LEPSM</name>
<dbReference type="PANTHER" id="PTHR45761">
    <property type="entry name" value="EXTENDED SYNAPTOTAGMIN-LIKE PROTEIN 2, ISOFORM C"/>
    <property type="match status" value="1"/>
</dbReference>
<dbReference type="PROSITE" id="PS50004">
    <property type="entry name" value="C2"/>
    <property type="match status" value="1"/>
</dbReference>
<evidence type="ECO:0000313" key="3">
    <source>
        <dbReference type="Proteomes" id="UP000675881"/>
    </source>
</evidence>
<dbReference type="SMART" id="SM00239">
    <property type="entry name" value="C2"/>
    <property type="match status" value="2"/>
</dbReference>
<dbReference type="InterPro" id="IPR035892">
    <property type="entry name" value="C2_domain_sf"/>
</dbReference>
<dbReference type="AlphaFoldDB" id="A0A7R8D8L9"/>
<organism evidence="2 3">
    <name type="scientific">Lepeophtheirus salmonis</name>
    <name type="common">Salmon louse</name>
    <name type="synonym">Caligus salmonis</name>
    <dbReference type="NCBI Taxonomy" id="72036"/>
    <lineage>
        <taxon>Eukaryota</taxon>
        <taxon>Metazoa</taxon>
        <taxon>Ecdysozoa</taxon>
        <taxon>Arthropoda</taxon>
        <taxon>Crustacea</taxon>
        <taxon>Multicrustacea</taxon>
        <taxon>Hexanauplia</taxon>
        <taxon>Copepoda</taxon>
        <taxon>Siphonostomatoida</taxon>
        <taxon>Caligidae</taxon>
        <taxon>Lepeophtheirus</taxon>
    </lineage>
</organism>
<evidence type="ECO:0000256" key="1">
    <source>
        <dbReference type="SAM" id="MobiDB-lite"/>
    </source>
</evidence>
<dbReference type="OrthoDB" id="1029639at2759"/>